<comment type="caution">
    <text evidence="1">The sequence shown here is derived from an EMBL/GenBank/DDBJ whole genome shotgun (WGS) entry which is preliminary data.</text>
</comment>
<organism evidence="1 2">
    <name type="scientific">Actinomadura keratinilytica</name>
    <dbReference type="NCBI Taxonomy" id="547461"/>
    <lineage>
        <taxon>Bacteria</taxon>
        <taxon>Bacillati</taxon>
        <taxon>Actinomycetota</taxon>
        <taxon>Actinomycetes</taxon>
        <taxon>Streptosporangiales</taxon>
        <taxon>Thermomonosporaceae</taxon>
        <taxon>Actinomadura</taxon>
    </lineage>
</organism>
<gene>
    <name evidence="1" type="ORF">GCM10022416_42400</name>
</gene>
<name>A0ABP7Z6L6_9ACTN</name>
<dbReference type="RefSeq" id="WP_345023234.1">
    <property type="nucleotide sequence ID" value="NZ_BAABDO010000071.1"/>
</dbReference>
<dbReference type="EMBL" id="BAABDO010000071">
    <property type="protein sequence ID" value="GAA4148254.1"/>
    <property type="molecule type" value="Genomic_DNA"/>
</dbReference>
<dbReference type="Proteomes" id="UP001500266">
    <property type="component" value="Unassembled WGS sequence"/>
</dbReference>
<accession>A0ABP7Z6L6</accession>
<evidence type="ECO:0000313" key="2">
    <source>
        <dbReference type="Proteomes" id="UP001500266"/>
    </source>
</evidence>
<proteinExistence type="predicted"/>
<protein>
    <submittedName>
        <fullName evidence="1">Uncharacterized protein</fullName>
    </submittedName>
</protein>
<sequence>MGIVRWNSLFDVIDEQITGLSVTEQAGLSVPFRAGFVHMSPQEARDAVYGPRQDRELRTAIWQHVIRAARPQSSQDAPWRLLMI</sequence>
<evidence type="ECO:0000313" key="1">
    <source>
        <dbReference type="EMBL" id="GAA4148254.1"/>
    </source>
</evidence>
<reference evidence="2" key="1">
    <citation type="journal article" date="2019" name="Int. J. Syst. Evol. Microbiol.">
        <title>The Global Catalogue of Microorganisms (GCM) 10K type strain sequencing project: providing services to taxonomists for standard genome sequencing and annotation.</title>
        <authorList>
            <consortium name="The Broad Institute Genomics Platform"/>
            <consortium name="The Broad Institute Genome Sequencing Center for Infectious Disease"/>
            <person name="Wu L."/>
            <person name="Ma J."/>
        </authorList>
    </citation>
    <scope>NUCLEOTIDE SEQUENCE [LARGE SCALE GENOMIC DNA]</scope>
    <source>
        <strain evidence="2">JCM 17316</strain>
    </source>
</reference>
<keyword evidence="2" id="KW-1185">Reference proteome</keyword>